<dbReference type="Proteomes" id="UP000515908">
    <property type="component" value="Chromosome 01"/>
</dbReference>
<feature type="compositionally biased region" description="Basic and acidic residues" evidence="1">
    <location>
        <begin position="519"/>
        <end position="528"/>
    </location>
</feature>
<dbReference type="PANTHER" id="PTHR16166">
    <property type="entry name" value="VACUOLAR PROTEIN SORTING-ASSOCIATED PROTEIN VPS13"/>
    <property type="match status" value="1"/>
</dbReference>
<dbReference type="GO" id="GO:0006623">
    <property type="term" value="P:protein targeting to vacuole"/>
    <property type="evidence" value="ECO:0007669"/>
    <property type="project" value="TreeGrafter"/>
</dbReference>
<evidence type="ECO:0000313" key="3">
    <source>
        <dbReference type="Proteomes" id="UP000515908"/>
    </source>
</evidence>
<feature type="region of interest" description="Disordered" evidence="1">
    <location>
        <begin position="464"/>
        <end position="504"/>
    </location>
</feature>
<dbReference type="AlphaFoldDB" id="A0A7G2BYS6"/>
<dbReference type="GO" id="GO:0045053">
    <property type="term" value="P:protein retention in Golgi apparatus"/>
    <property type="evidence" value="ECO:0007669"/>
    <property type="project" value="TreeGrafter"/>
</dbReference>
<dbReference type="VEuPathDB" id="TriTrypDB:ADEAN_000013100"/>
<dbReference type="InterPro" id="IPR026847">
    <property type="entry name" value="VPS13"/>
</dbReference>
<gene>
    <name evidence="2" type="ORF">ADEAN_000013100</name>
</gene>
<dbReference type="OrthoDB" id="249146at2759"/>
<feature type="region of interest" description="Disordered" evidence="1">
    <location>
        <begin position="519"/>
        <end position="649"/>
    </location>
</feature>
<dbReference type="PANTHER" id="PTHR16166:SF140">
    <property type="entry name" value="PEROXIN_FERLIN DOMAIN-CONTAINING PROTEIN"/>
    <property type="match status" value="1"/>
</dbReference>
<sequence>MEDENTEVEDVTAKRPHTKFTCPTEEALFFRAPKSMDFMTTRLIVERFIINPILLRLWFFRDDSGADFIRESIKSKEAAVFSMLIGSCDDIKVVTPGIACVKRSNRLSIFTEWLARSYMDGLFAQIKGILLQYASSLPLIGAPVKLFSGISGGAVRLFRDPVDGLTTTNNGFAIGLAKGSSKFAQGFASGSLGAFSNLTDAGARFFSLGTGTSEKQRKSQNTLTAIASGFKGIVQKPREGAAESGTSGFLKGISQGLLGVVTNPISGALNDISHATGTLANMVNDTYVPNTRRLRGIRNFYANGGVAPWKSLISVYEYERGTGKQHDQWDGEHLMSGIDGPQWYPSARDEVTFGNEKKKVPKENWVVNRFDTDFDGWSFSNKYYGRYSPIYTDSVRVRRKRWAALVKPLPHSPIATFLKICPGMSKGEGRISRSASLQFGRTASSSSFQDFTKPGEVMILTATETHLDNQKRKRNHSRTSSQFFTDDDAPTHHHKRSSSWSPGARIGVKHEWARTDVKLEDGDGKCDGTKGVPLLKPCAPAEQMSRSRKKEEKAIRRSQSTSAEQQEYDTEFTNESKRKSKSKPPSRSNSPKPEFFPPLKAYEESGPVLSREESSKGKSKGSRSPRADTKDSKSSGPSPVFVAPPSDQSVEIYEHEKMNKNGSWEKRHLPSNYAVCQFTSGKRAKNRTSIKPPSGYRWMGNWSIVAVDGCDADGWEMVKGEKGIRRRKWKRTLIKK</sequence>
<evidence type="ECO:0000313" key="2">
    <source>
        <dbReference type="EMBL" id="CAD2212719.1"/>
    </source>
</evidence>
<accession>A0A7G2BYS6</accession>
<name>A0A7G2BYS6_9TRYP</name>
<keyword evidence="3" id="KW-1185">Reference proteome</keyword>
<organism evidence="2 3">
    <name type="scientific">Angomonas deanei</name>
    <dbReference type="NCBI Taxonomy" id="59799"/>
    <lineage>
        <taxon>Eukaryota</taxon>
        <taxon>Discoba</taxon>
        <taxon>Euglenozoa</taxon>
        <taxon>Kinetoplastea</taxon>
        <taxon>Metakinetoplastina</taxon>
        <taxon>Trypanosomatida</taxon>
        <taxon>Trypanosomatidae</taxon>
        <taxon>Strigomonadinae</taxon>
        <taxon>Angomonas</taxon>
    </lineage>
</organism>
<dbReference type="EMBL" id="LR877145">
    <property type="protein sequence ID" value="CAD2212719.1"/>
    <property type="molecule type" value="Genomic_DNA"/>
</dbReference>
<evidence type="ECO:0000256" key="1">
    <source>
        <dbReference type="SAM" id="MobiDB-lite"/>
    </source>
</evidence>
<proteinExistence type="predicted"/>
<protein>
    <submittedName>
        <fullName evidence="2">Vacuolar-sorting-associated 13 protein C-terminal, putative</fullName>
    </submittedName>
</protein>
<reference evidence="2 3" key="1">
    <citation type="submission" date="2020-08" db="EMBL/GenBank/DDBJ databases">
        <authorList>
            <person name="Newling K."/>
            <person name="Davey J."/>
            <person name="Forrester S."/>
        </authorList>
    </citation>
    <scope>NUCLEOTIDE SEQUENCE [LARGE SCALE GENOMIC DNA]</scope>
    <source>
        <strain evidence="3">Crithidia deanei Carvalho (ATCC PRA-265)</strain>
    </source>
</reference>